<evidence type="ECO:0000313" key="3">
    <source>
        <dbReference type="EMBL" id="SKC80195.1"/>
    </source>
</evidence>
<dbReference type="EMBL" id="FUZT01000008">
    <property type="protein sequence ID" value="SKC80195.1"/>
    <property type="molecule type" value="Genomic_DNA"/>
</dbReference>
<sequence length="338" mass="37837">MKMKNRGFFIIANSIDIDGIPEKIKILPLGLVKSRKGPFKVDKESFKCMYNYFKDRKIDVVVDYEHQTLEGVQAPAAGWVKDIEYTEKGIMARVKWTDKAKGYLANKEYRYLSPVIFKRKTDDRATVLHSIALTNTPAIDGMEPIINSLDIDLEGGNKEMEFLKKLAQLLGLSEDSTEEQIFEAIKKLSEASNEKEETETIASKEVLEALDLNEGSTLDDVKGKIIALKNPAGYVSVSEFNKLKEKIEKNESDELVKMALSTGKITPAQKEWAEEIALKDPSGFKKFIDTAPQVVPLDEIGGGDDDKTKIKSSAEEISVNKMLGVSQEDIEKYGKDDK</sequence>
<dbReference type="STRING" id="36842.SAMN02194393_02142"/>
<dbReference type="AlphaFoldDB" id="A0A1T5LWD2"/>
<evidence type="ECO:0000313" key="2">
    <source>
        <dbReference type="EMBL" id="SKC71701.1"/>
    </source>
</evidence>
<evidence type="ECO:0000313" key="1">
    <source>
        <dbReference type="EMBL" id="SKC68366.1"/>
    </source>
</evidence>
<organism evidence="3 4">
    <name type="scientific">Maledivibacter halophilus</name>
    <dbReference type="NCBI Taxonomy" id="36842"/>
    <lineage>
        <taxon>Bacteria</taxon>
        <taxon>Bacillati</taxon>
        <taxon>Bacillota</taxon>
        <taxon>Clostridia</taxon>
        <taxon>Peptostreptococcales</taxon>
        <taxon>Caminicellaceae</taxon>
        <taxon>Maledivibacter</taxon>
    </lineage>
</organism>
<dbReference type="RefSeq" id="WP_244282056.1">
    <property type="nucleotide sequence ID" value="NZ_FUZT01000005.1"/>
</dbReference>
<dbReference type="EMBL" id="FUZT01000005">
    <property type="protein sequence ID" value="SKC68366.1"/>
    <property type="molecule type" value="Genomic_DNA"/>
</dbReference>
<dbReference type="Proteomes" id="UP000190285">
    <property type="component" value="Unassembled WGS sequence"/>
</dbReference>
<gene>
    <name evidence="1" type="ORF">SAMN02194393_02142</name>
    <name evidence="2" type="ORF">SAMN02194393_02510</name>
    <name evidence="3" type="ORF">SAMN02194393_03453</name>
</gene>
<dbReference type="Pfam" id="PF10123">
    <property type="entry name" value="Mu-like_Pro"/>
    <property type="match status" value="1"/>
</dbReference>
<accession>A0A1T5LWD2</accession>
<reference evidence="3 4" key="1">
    <citation type="submission" date="2017-02" db="EMBL/GenBank/DDBJ databases">
        <authorList>
            <person name="Peterson S.W."/>
        </authorList>
    </citation>
    <scope>NUCLEOTIDE SEQUENCE [LARGE SCALE GENOMIC DNA]</scope>
    <source>
        <strain evidence="3 4">M1</strain>
    </source>
</reference>
<evidence type="ECO:0000313" key="4">
    <source>
        <dbReference type="Proteomes" id="UP000190285"/>
    </source>
</evidence>
<proteinExistence type="predicted"/>
<protein>
    <submittedName>
        <fullName evidence="3">Mu-like prophage I protein</fullName>
    </submittedName>
</protein>
<dbReference type="PIRSF" id="PIRSF016624">
    <property type="entry name" value="Mu_prophg_I"/>
    <property type="match status" value="1"/>
</dbReference>
<dbReference type="InterPro" id="IPR012106">
    <property type="entry name" value="Phage_Mu_Gp1"/>
</dbReference>
<keyword evidence="4" id="KW-1185">Reference proteome</keyword>
<name>A0A1T5LWD2_9FIRM</name>
<dbReference type="EMBL" id="FUZT01000006">
    <property type="protein sequence ID" value="SKC71701.1"/>
    <property type="molecule type" value="Genomic_DNA"/>
</dbReference>